<evidence type="ECO:0000313" key="7">
    <source>
        <dbReference type="Proteomes" id="UP000199413"/>
    </source>
</evidence>
<dbReference type="Pfam" id="PF01494">
    <property type="entry name" value="FAD_binding_3"/>
    <property type="match status" value="1"/>
</dbReference>
<sequence>MTKNTDSDELPVLIVGGSLVGLSTALFLAKHGVESLTVERHAGTAIHPRAGHLHLRTLELMRSVGLEEPLQRLSAERFFPNGGINAMETLAGGEIATYIPNLNEGVAEFSPSRRLFVAQDALEPLLRERAEQLGATLRYSAEVVQLYQDADSVTAVVRDRTTGDDRSVRARYVVAADGNRSPIRTQLGIGMRGHGLLSRSATIYFQADCRELLAGTELGVIYIDNPSLRGFFRFERSGTSGFLVVNTLGDPTRPGALDVTKGLTTERAADLVRAAVGVPNLAVQVDDVAHWNAMAEVAERYQEGRIFLAGDAAHVVPPNGGFGGNTGIHDAHNLAWKLAMVVRGAAGEGLLDSYDAERRPVGGLTVDQAYSRYRHRVTPELLADDVPPLVDDFSMEIGYRYHSAAVVPDADAADDCDIVGHPRDAAGRPGTRAPHVEYAAAVSSLDLFGSGFVLLSGRAGGAWRAAARVVVDRLGVPLQAHPAGAHPDLLAAAYGITEQGAVLVRPDGFVGWRSRNGAARPDDEIARALQSLIARRQEAPRRNTITI</sequence>
<dbReference type="Pfam" id="PF21274">
    <property type="entry name" value="Rng_hyd_C"/>
    <property type="match status" value="1"/>
</dbReference>
<dbReference type="Gene3D" id="3.30.9.10">
    <property type="entry name" value="D-Amino Acid Oxidase, subunit A, domain 2"/>
    <property type="match status" value="1"/>
</dbReference>
<keyword evidence="4" id="KW-0812">Transmembrane</keyword>
<dbReference type="InterPro" id="IPR036188">
    <property type="entry name" value="FAD/NAD-bd_sf"/>
</dbReference>
<evidence type="ECO:0000313" key="6">
    <source>
        <dbReference type="EMBL" id="SCL27370.1"/>
    </source>
</evidence>
<keyword evidence="4" id="KW-0472">Membrane</keyword>
<dbReference type="Gene3D" id="3.40.30.120">
    <property type="match status" value="1"/>
</dbReference>
<dbReference type="InterPro" id="IPR002938">
    <property type="entry name" value="FAD-bd"/>
</dbReference>
<keyword evidence="4" id="KW-1133">Transmembrane helix</keyword>
<proteinExistence type="predicted"/>
<feature type="transmembrane region" description="Helical" evidence="4">
    <location>
        <begin position="12"/>
        <end position="29"/>
    </location>
</feature>
<dbReference type="EMBL" id="FMHV01000002">
    <property type="protein sequence ID" value="SCL27370.1"/>
    <property type="molecule type" value="Genomic_DNA"/>
</dbReference>
<dbReference type="GO" id="GO:0016709">
    <property type="term" value="F:oxidoreductase activity, acting on paired donors, with incorporation or reduction of molecular oxygen, NAD(P)H as one donor, and incorporation of one atom of oxygen"/>
    <property type="evidence" value="ECO:0007669"/>
    <property type="project" value="UniProtKB-ARBA"/>
</dbReference>
<gene>
    <name evidence="6" type="ORF">GA0070624_3487</name>
</gene>
<dbReference type="PRINTS" id="PR00420">
    <property type="entry name" value="RNGMNOXGNASE"/>
</dbReference>
<evidence type="ECO:0000256" key="1">
    <source>
        <dbReference type="ARBA" id="ARBA00001974"/>
    </source>
</evidence>
<dbReference type="AlphaFoldDB" id="A0A1C6SD29"/>
<dbReference type="STRING" id="568872.GA0070624_3487"/>
<dbReference type="GO" id="GO:0071949">
    <property type="term" value="F:FAD binding"/>
    <property type="evidence" value="ECO:0007669"/>
    <property type="project" value="InterPro"/>
</dbReference>
<dbReference type="InterPro" id="IPR050641">
    <property type="entry name" value="RIFMO-like"/>
</dbReference>
<feature type="domain" description="FAD-binding" evidence="5">
    <location>
        <begin position="10"/>
        <end position="368"/>
    </location>
</feature>
<keyword evidence="2" id="KW-0285">Flavoprotein</keyword>
<evidence type="ECO:0000256" key="3">
    <source>
        <dbReference type="ARBA" id="ARBA00022827"/>
    </source>
</evidence>
<evidence type="ECO:0000259" key="5">
    <source>
        <dbReference type="Pfam" id="PF01494"/>
    </source>
</evidence>
<protein>
    <submittedName>
        <fullName evidence="6">Putative polyketide hydroxylase</fullName>
    </submittedName>
</protein>
<dbReference type="SUPFAM" id="SSF51905">
    <property type="entry name" value="FAD/NAD(P)-binding domain"/>
    <property type="match status" value="1"/>
</dbReference>
<keyword evidence="3" id="KW-0274">FAD</keyword>
<evidence type="ECO:0000256" key="2">
    <source>
        <dbReference type="ARBA" id="ARBA00022630"/>
    </source>
</evidence>
<accession>A0A1C6SD29</accession>
<keyword evidence="7" id="KW-1185">Reference proteome</keyword>
<reference evidence="7" key="1">
    <citation type="submission" date="2016-06" db="EMBL/GenBank/DDBJ databases">
        <authorList>
            <person name="Varghese N."/>
            <person name="Submissions Spin"/>
        </authorList>
    </citation>
    <scope>NUCLEOTIDE SEQUENCE [LARGE SCALE GENOMIC DNA]</scope>
    <source>
        <strain evidence="7">DSM 45431</strain>
    </source>
</reference>
<dbReference type="Proteomes" id="UP000199413">
    <property type="component" value="Unassembled WGS sequence"/>
</dbReference>
<name>A0A1C6SD29_9ACTN</name>
<organism evidence="6 7">
    <name type="scientific">Micromonospora rhizosphaerae</name>
    <dbReference type="NCBI Taxonomy" id="568872"/>
    <lineage>
        <taxon>Bacteria</taxon>
        <taxon>Bacillati</taxon>
        <taxon>Actinomycetota</taxon>
        <taxon>Actinomycetes</taxon>
        <taxon>Micromonosporales</taxon>
        <taxon>Micromonosporaceae</taxon>
        <taxon>Micromonospora</taxon>
    </lineage>
</organism>
<dbReference type="Gene3D" id="3.50.50.60">
    <property type="entry name" value="FAD/NAD(P)-binding domain"/>
    <property type="match status" value="1"/>
</dbReference>
<dbReference type="PANTHER" id="PTHR43004:SF19">
    <property type="entry name" value="BINDING MONOOXYGENASE, PUTATIVE (JCVI)-RELATED"/>
    <property type="match status" value="1"/>
</dbReference>
<comment type="cofactor">
    <cofactor evidence="1">
        <name>FAD</name>
        <dbReference type="ChEBI" id="CHEBI:57692"/>
    </cofactor>
</comment>
<dbReference type="PANTHER" id="PTHR43004">
    <property type="entry name" value="TRK SYSTEM POTASSIUM UPTAKE PROTEIN"/>
    <property type="match status" value="1"/>
</dbReference>
<evidence type="ECO:0000256" key="4">
    <source>
        <dbReference type="SAM" id="Phobius"/>
    </source>
</evidence>
<dbReference type="RefSeq" id="WP_176731743.1">
    <property type="nucleotide sequence ID" value="NZ_FMHV01000002.1"/>
</dbReference>